<dbReference type="AlphaFoldDB" id="Q029P6"/>
<name>Q029P6_SOLUE</name>
<dbReference type="KEGG" id="sus:Acid_1236"/>
<proteinExistence type="predicted"/>
<feature type="transmembrane region" description="Helical" evidence="1">
    <location>
        <begin position="80"/>
        <end position="101"/>
    </location>
</feature>
<dbReference type="EMBL" id="CP000473">
    <property type="protein sequence ID" value="ABJ82230.1"/>
    <property type="molecule type" value="Genomic_DNA"/>
</dbReference>
<organism evidence="2">
    <name type="scientific">Solibacter usitatus (strain Ellin6076)</name>
    <dbReference type="NCBI Taxonomy" id="234267"/>
    <lineage>
        <taxon>Bacteria</taxon>
        <taxon>Pseudomonadati</taxon>
        <taxon>Acidobacteriota</taxon>
        <taxon>Terriglobia</taxon>
        <taxon>Bryobacterales</taxon>
        <taxon>Solibacteraceae</taxon>
        <taxon>Candidatus Solibacter</taxon>
    </lineage>
</organism>
<sequence length="144" mass="16076" precursor="true">MGPDPHQRARFLVGEARIAGIALQDALWLQSHVAECTECALYAEELEGVVRGLKAFAFDLDPAMTERIQDALAAPVRKHWLARSWALAAAVFLIVAAVPLYKGVRDARREKDDALLMERVENRVWRAVPVAMEPLIQSQSEESK</sequence>
<gene>
    <name evidence="2" type="ordered locus">Acid_1236</name>
</gene>
<keyword evidence="1" id="KW-0812">Transmembrane</keyword>
<dbReference type="InParanoid" id="Q029P6"/>
<dbReference type="STRING" id="234267.Acid_1236"/>
<accession>Q029P6</accession>
<keyword evidence="1" id="KW-0472">Membrane</keyword>
<dbReference type="HOGENOM" id="CLU_1795220_0_0_0"/>
<protein>
    <recommendedName>
        <fullName evidence="3">Zinc-finger domain-containing protein</fullName>
    </recommendedName>
</protein>
<reference evidence="2" key="1">
    <citation type="submission" date="2006-10" db="EMBL/GenBank/DDBJ databases">
        <title>Complete sequence of Solibacter usitatus Ellin6076.</title>
        <authorList>
            <consortium name="US DOE Joint Genome Institute"/>
            <person name="Copeland A."/>
            <person name="Lucas S."/>
            <person name="Lapidus A."/>
            <person name="Barry K."/>
            <person name="Detter J.C."/>
            <person name="Glavina del Rio T."/>
            <person name="Hammon N."/>
            <person name="Israni S."/>
            <person name="Dalin E."/>
            <person name="Tice H."/>
            <person name="Pitluck S."/>
            <person name="Thompson L.S."/>
            <person name="Brettin T."/>
            <person name="Bruce D."/>
            <person name="Han C."/>
            <person name="Tapia R."/>
            <person name="Gilna P."/>
            <person name="Schmutz J."/>
            <person name="Larimer F."/>
            <person name="Land M."/>
            <person name="Hauser L."/>
            <person name="Kyrpides N."/>
            <person name="Mikhailova N."/>
            <person name="Janssen P.H."/>
            <person name="Kuske C.R."/>
            <person name="Richardson P."/>
        </authorList>
    </citation>
    <scope>NUCLEOTIDE SEQUENCE</scope>
    <source>
        <strain evidence="2">Ellin6076</strain>
    </source>
</reference>
<evidence type="ECO:0000256" key="1">
    <source>
        <dbReference type="SAM" id="Phobius"/>
    </source>
</evidence>
<keyword evidence="1" id="KW-1133">Transmembrane helix</keyword>
<evidence type="ECO:0000313" key="2">
    <source>
        <dbReference type="EMBL" id="ABJ82230.1"/>
    </source>
</evidence>
<evidence type="ECO:0008006" key="3">
    <source>
        <dbReference type="Google" id="ProtNLM"/>
    </source>
</evidence>